<dbReference type="Gene3D" id="1.10.150.690">
    <property type="entry name" value="DUF2063"/>
    <property type="match status" value="1"/>
</dbReference>
<feature type="domain" description="Putative DNA-binding" evidence="1">
    <location>
        <begin position="4"/>
        <end position="94"/>
    </location>
</feature>
<dbReference type="InterPro" id="IPR044922">
    <property type="entry name" value="DUF2063_N_sf"/>
</dbReference>
<reference evidence="2 3" key="1">
    <citation type="submission" date="2007-11" db="EMBL/GenBank/DDBJ databases">
        <authorList>
            <person name="Wagner-Dobler I."/>
            <person name="Ferriera S."/>
            <person name="Johnson J."/>
            <person name="Kravitz S."/>
            <person name="Beeson K."/>
            <person name="Sutton G."/>
            <person name="Rogers Y.-H."/>
            <person name="Friedman R."/>
            <person name="Frazier M."/>
            <person name="Venter J.C."/>
        </authorList>
    </citation>
    <scope>NUCLEOTIDE SEQUENCE [LARGE SCALE GENOMIC DNA]</scope>
    <source>
        <strain evidence="2 3">HEL-45</strain>
    </source>
</reference>
<gene>
    <name evidence="2" type="ORF">OIHEL45_10468</name>
</gene>
<comment type="caution">
    <text evidence="2">The sequence shown here is derived from an EMBL/GenBank/DDBJ whole genome shotgun (WGS) entry which is preliminary data.</text>
</comment>
<keyword evidence="3" id="KW-1185">Reference proteome</keyword>
<accession>A0ABM9X6N4</accession>
<evidence type="ECO:0000313" key="2">
    <source>
        <dbReference type="EMBL" id="EDQ05159.1"/>
    </source>
</evidence>
<evidence type="ECO:0000259" key="1">
    <source>
        <dbReference type="Pfam" id="PF09836"/>
    </source>
</evidence>
<name>A0ABM9X6N4_9RHOB</name>
<dbReference type="InterPro" id="IPR018640">
    <property type="entry name" value="DUF2063"/>
</dbReference>
<dbReference type="Proteomes" id="UP000003257">
    <property type="component" value="Unassembled WGS sequence"/>
</dbReference>
<dbReference type="EMBL" id="ABID01000002">
    <property type="protein sequence ID" value="EDQ05159.1"/>
    <property type="molecule type" value="Genomic_DNA"/>
</dbReference>
<dbReference type="Pfam" id="PF09836">
    <property type="entry name" value="DUF2063"/>
    <property type="match status" value="1"/>
</dbReference>
<proteinExistence type="predicted"/>
<organism evidence="2 3">
    <name type="scientific">Sulfitobacter indolifex HEL-45</name>
    <dbReference type="NCBI Taxonomy" id="391624"/>
    <lineage>
        <taxon>Bacteria</taxon>
        <taxon>Pseudomonadati</taxon>
        <taxon>Pseudomonadota</taxon>
        <taxon>Alphaproteobacteria</taxon>
        <taxon>Rhodobacterales</taxon>
        <taxon>Roseobacteraceae</taxon>
        <taxon>Sulfitobacter</taxon>
    </lineage>
</organism>
<protein>
    <recommendedName>
        <fullName evidence="1">Putative DNA-binding domain-containing protein</fullName>
    </recommendedName>
</protein>
<sequence>MTDQTSFRAALLDPSRPVPQDLSDGEGRPAGARYGVYRNNVTHSLIAALEVAFPLVRKLIGARNFAELAPLYVRAHPPRSPMMMHYGAEFPAFLAGFAPLAKIGYLADAARLDLALRSSYHAADAPPLDPQDLQHLTPEALMAAQFNIAPATRILRSDWPLFDIWRYNFTDGAPKPRSAAQDVVITRPAYDPAPYLLPSGGAIWLSHLAEGMSFGPAHDAALAARSDFDLGAALALALSHGIFSAISPEGSE</sequence>
<dbReference type="RefSeq" id="WP_007119297.1">
    <property type="nucleotide sequence ID" value="NZ_ABID01000002.1"/>
</dbReference>
<evidence type="ECO:0000313" key="3">
    <source>
        <dbReference type="Proteomes" id="UP000003257"/>
    </source>
</evidence>